<dbReference type="InterPro" id="IPR013785">
    <property type="entry name" value="Aldolase_TIM"/>
</dbReference>
<keyword evidence="6" id="KW-1185">Reference proteome</keyword>
<protein>
    <submittedName>
        <fullName evidence="5">FMN-binding glutamate synthase family protein</fullName>
    </submittedName>
</protein>
<dbReference type="RefSeq" id="WP_193954494.1">
    <property type="nucleotide sequence ID" value="NZ_JADEYS010000018.1"/>
</dbReference>
<dbReference type="InterPro" id="IPR027283">
    <property type="entry name" value="YerD"/>
</dbReference>
<dbReference type="GO" id="GO:0006537">
    <property type="term" value="P:glutamate biosynthetic process"/>
    <property type="evidence" value="ECO:0007669"/>
    <property type="project" value="InterPro"/>
</dbReference>
<keyword evidence="3" id="KW-0812">Transmembrane</keyword>
<dbReference type="EMBL" id="JADEYS010000018">
    <property type="protein sequence ID" value="MBE9398799.1"/>
    <property type="molecule type" value="Genomic_DNA"/>
</dbReference>
<keyword evidence="3" id="KW-1133">Transmembrane helix</keyword>
<dbReference type="CDD" id="cd02808">
    <property type="entry name" value="GltS_FMN"/>
    <property type="match status" value="1"/>
</dbReference>
<keyword evidence="3" id="KW-0472">Membrane</keyword>
<comment type="caution">
    <text evidence="5">The sequence shown here is derived from an EMBL/GenBank/DDBJ whole genome shotgun (WGS) entry which is preliminary data.</text>
</comment>
<organism evidence="5 6">
    <name type="scientific">Pontibacterium sinense</name>
    <dbReference type="NCBI Taxonomy" id="2781979"/>
    <lineage>
        <taxon>Bacteria</taxon>
        <taxon>Pseudomonadati</taxon>
        <taxon>Pseudomonadota</taxon>
        <taxon>Gammaproteobacteria</taxon>
        <taxon>Oceanospirillales</taxon>
        <taxon>Oceanospirillaceae</taxon>
        <taxon>Pontibacterium</taxon>
    </lineage>
</organism>
<gene>
    <name evidence="5" type="ORF">IOQ59_16180</name>
</gene>
<dbReference type="Gene3D" id="3.20.20.70">
    <property type="entry name" value="Aldolase class I"/>
    <property type="match status" value="1"/>
</dbReference>
<evidence type="ECO:0000256" key="2">
    <source>
        <dbReference type="PIRNR" id="PIRNR006429"/>
    </source>
</evidence>
<dbReference type="InterPro" id="IPR002932">
    <property type="entry name" value="Glu_synthdom"/>
</dbReference>
<feature type="transmembrane region" description="Helical" evidence="3">
    <location>
        <begin position="12"/>
        <end position="32"/>
    </location>
</feature>
<dbReference type="PIRSF" id="PIRSF006429">
    <property type="entry name" value="GOGAT_lg_2"/>
    <property type="match status" value="1"/>
</dbReference>
<dbReference type="PIRSF" id="PIRSF500060">
    <property type="entry name" value="UCP500060"/>
    <property type="match status" value="1"/>
</dbReference>
<dbReference type="InterPro" id="IPR024188">
    <property type="entry name" value="GltB"/>
</dbReference>
<evidence type="ECO:0000259" key="4">
    <source>
        <dbReference type="Pfam" id="PF01645"/>
    </source>
</evidence>
<dbReference type="PANTHER" id="PTHR43819">
    <property type="entry name" value="ARCHAEAL-TYPE GLUTAMATE SYNTHASE [NADPH]"/>
    <property type="match status" value="1"/>
</dbReference>
<reference evidence="5" key="1">
    <citation type="submission" date="2020-10" db="EMBL/GenBank/DDBJ databases">
        <title>Bacterium isolated from coastal waters sediment.</title>
        <authorList>
            <person name="Chen R.-J."/>
            <person name="Lu D.-C."/>
            <person name="Zhu K.-L."/>
            <person name="Du Z.-J."/>
        </authorList>
    </citation>
    <scope>NUCLEOTIDE SEQUENCE</scope>
    <source>
        <strain evidence="5">N1Y112</strain>
    </source>
</reference>
<sequence length="521" mass="57251">MGTWVMLGLQFMSALFIFALGLGVLFIVYLYIRDVTQTKQAIRRNYPVIGRFRYLFEKQGEFFRQYFFAMDREEMPFNRAERSWVYRAAKNVERMIAFGSTRNLEPPGSILFMNCAFPTLEEDAVPISDVTIGPYCKHPYTTHSLFNISGMSYGAISKPAVQALAMGASRAGCWMNTGEGGLSPYHLEGGCDLVFQIGTAKYGVRDEEGLLSNEKLREVAAHPQVKMFEIKMSQGAKPGKGGILPGGKVTAEIAAIRGIPQGEASVSPNGHPDIRSPEDLLSMIQRVRDVTGKPVGFKAVLGDVKWLERFFDLILDKGEAVAPDFITVDSADGGTGAAPQPLMDYVGLTLKESLPLLVDMLVERGLKKRIKIIASGKLIVPSKVAWALATGADFVTSARGFMFSLGCIQAMQCNKDTCPTGITTHNPRLQQGLDPADKANRVAHYHKYISYGVGLIAHSCGVKEPRLLRRHHVKIVSDHGLSVAMDKLHPMPEERSYVRAEDIIATSESDLSQAVGQSKLD</sequence>
<evidence type="ECO:0000256" key="1">
    <source>
        <dbReference type="ARBA" id="ARBA00009716"/>
    </source>
</evidence>
<dbReference type="Proteomes" id="UP000640333">
    <property type="component" value="Unassembled WGS sequence"/>
</dbReference>
<comment type="similarity">
    <text evidence="1 2">Belongs to the glutamate synthase family.</text>
</comment>
<feature type="domain" description="Glutamate synthase" evidence="4">
    <location>
        <begin position="139"/>
        <end position="462"/>
    </location>
</feature>
<dbReference type="SUPFAM" id="SSF51395">
    <property type="entry name" value="FMN-linked oxidoreductases"/>
    <property type="match status" value="1"/>
</dbReference>
<name>A0A8J7FFN5_9GAMM</name>
<dbReference type="PANTHER" id="PTHR43819:SF1">
    <property type="entry name" value="ARCHAEAL-TYPE GLUTAMATE SYNTHASE [NADPH]"/>
    <property type="match status" value="1"/>
</dbReference>
<accession>A0A8J7FFN5</accession>
<dbReference type="AlphaFoldDB" id="A0A8J7FFN5"/>
<proteinExistence type="inferred from homology"/>
<dbReference type="Pfam" id="PF01645">
    <property type="entry name" value="Glu_synthase"/>
    <property type="match status" value="1"/>
</dbReference>
<dbReference type="GO" id="GO:0015930">
    <property type="term" value="F:glutamate synthase activity"/>
    <property type="evidence" value="ECO:0007669"/>
    <property type="project" value="InterPro"/>
</dbReference>
<evidence type="ECO:0000256" key="3">
    <source>
        <dbReference type="SAM" id="Phobius"/>
    </source>
</evidence>
<evidence type="ECO:0000313" key="6">
    <source>
        <dbReference type="Proteomes" id="UP000640333"/>
    </source>
</evidence>
<evidence type="ECO:0000313" key="5">
    <source>
        <dbReference type="EMBL" id="MBE9398799.1"/>
    </source>
</evidence>